<protein>
    <submittedName>
        <fullName evidence="2">TraB/GumN family protein</fullName>
    </submittedName>
</protein>
<name>A0A8J7KDQ0_9NEIS</name>
<evidence type="ECO:0000313" key="3">
    <source>
        <dbReference type="Proteomes" id="UP000604481"/>
    </source>
</evidence>
<accession>A0A8J7KDQ0</accession>
<feature type="signal peptide" evidence="1">
    <location>
        <begin position="1"/>
        <end position="21"/>
    </location>
</feature>
<dbReference type="CDD" id="cd14789">
    <property type="entry name" value="Tiki"/>
    <property type="match status" value="1"/>
</dbReference>
<dbReference type="Proteomes" id="UP000604481">
    <property type="component" value="Unassembled WGS sequence"/>
</dbReference>
<dbReference type="EMBL" id="JADFUA010000003">
    <property type="protein sequence ID" value="MBE9608874.1"/>
    <property type="molecule type" value="Genomic_DNA"/>
</dbReference>
<dbReference type="RefSeq" id="WP_194115415.1">
    <property type="nucleotide sequence ID" value="NZ_JADFUA010000003.1"/>
</dbReference>
<dbReference type="PANTHER" id="PTHR40590:SF1">
    <property type="entry name" value="CYTOPLASMIC PROTEIN"/>
    <property type="match status" value="1"/>
</dbReference>
<dbReference type="InterPro" id="IPR047111">
    <property type="entry name" value="YbaP-like"/>
</dbReference>
<dbReference type="AlphaFoldDB" id="A0A8J7KDQ0"/>
<keyword evidence="3" id="KW-1185">Reference proteome</keyword>
<organism evidence="2 3">
    <name type="scientific">Chitinilyticum piscinae</name>
    <dbReference type="NCBI Taxonomy" id="2866724"/>
    <lineage>
        <taxon>Bacteria</taxon>
        <taxon>Pseudomonadati</taxon>
        <taxon>Pseudomonadota</taxon>
        <taxon>Betaproteobacteria</taxon>
        <taxon>Neisseriales</taxon>
        <taxon>Chitinibacteraceae</taxon>
        <taxon>Chitinilyticum</taxon>
    </lineage>
</organism>
<sequence length="316" mass="35805">MRHFLHSIALFFFLFTGLAHARSDCPVADRVSAAEWQALPAKAGDHGLLWKISKDGRSSWLYGTLHVGKPQWYFPGPQLRAAFAASDVLVMELDPTAAEVQNEMQDRSRWGLRFDELPPALQAEFRRQLQRACLPEALTTQVSPAMLQMTLSVLDARRIGLDAAYGSEMMWLQQARDSGKPLLALETAREQFAIFEGIPREQALQMLPEGLRQLDNGSARRQLERLSRAWASGNEQDLASYERWCNCVNTRAEKQFMQQLLDERNRRMAPKIDQWHQDGKSLFVAVGALHLVGKAGLVNLLRQRGYRVERIAPANP</sequence>
<dbReference type="PANTHER" id="PTHR40590">
    <property type="entry name" value="CYTOPLASMIC PROTEIN-RELATED"/>
    <property type="match status" value="1"/>
</dbReference>
<feature type="chain" id="PRO_5035205007" evidence="1">
    <location>
        <begin position="22"/>
        <end position="316"/>
    </location>
</feature>
<evidence type="ECO:0000256" key="1">
    <source>
        <dbReference type="SAM" id="SignalP"/>
    </source>
</evidence>
<keyword evidence="1" id="KW-0732">Signal</keyword>
<dbReference type="InterPro" id="IPR002816">
    <property type="entry name" value="TraB/PrgY/GumN_fam"/>
</dbReference>
<comment type="caution">
    <text evidence="2">The sequence shown here is derived from an EMBL/GenBank/DDBJ whole genome shotgun (WGS) entry which is preliminary data.</text>
</comment>
<proteinExistence type="predicted"/>
<evidence type="ECO:0000313" key="2">
    <source>
        <dbReference type="EMBL" id="MBE9608874.1"/>
    </source>
</evidence>
<reference evidence="2 3" key="1">
    <citation type="submission" date="2020-10" db="EMBL/GenBank/DDBJ databases">
        <title>The genome sequence of Chitinilyticum litopenaei 4Y14.</title>
        <authorList>
            <person name="Liu Y."/>
        </authorList>
    </citation>
    <scope>NUCLEOTIDE SEQUENCE [LARGE SCALE GENOMIC DNA]</scope>
    <source>
        <strain evidence="2 3">4Y14</strain>
    </source>
</reference>
<gene>
    <name evidence="2" type="ORF">INR99_05885</name>
</gene>
<dbReference type="Pfam" id="PF01963">
    <property type="entry name" value="TraB_PrgY_gumN"/>
    <property type="match status" value="1"/>
</dbReference>